<dbReference type="InterPro" id="IPR011047">
    <property type="entry name" value="Quinoprotein_ADH-like_sf"/>
</dbReference>
<protein>
    <submittedName>
        <fullName evidence="2">Uncharacterized protein</fullName>
    </submittedName>
</protein>
<dbReference type="AlphaFoldDB" id="A0A813G292"/>
<evidence type="ECO:0000256" key="1">
    <source>
        <dbReference type="SAM" id="MobiDB-lite"/>
    </source>
</evidence>
<sequence length="684" mass="70670">MEGASWVLRSPHEIGSHLVLRSFFGREETIGRLVSWASPGSLSIEVVDATVLPGGIRAVSWSSHDSSAPLRLAACSAEELMILDLQHRSHPRRVRATYKPTGSGELGAGVAWVSAGLAAIAKGNHLQALDAETGARLWAFSGAAASGTGGPVTSLSAVGERLLAAGWEAKGGTSGSGVLRFFDLRASAGGSVAGAALAVATNAVFNICACPLEPLLLASHPSTDASAAEAADAIHIWDLRRCAASRGNYAASSGAAPAPQPVARLHAGRGSLSLPGGGGSQAPVGLEWSPAKRGTLLVALSGAVGVQCCRLWEMQGEGAAGAPSTSPEATGWCGEAQTMTIRSSEAQTMTRQTSNSRGGGGLGGSGGDLVVAAGWAHGAFPGALRLEPPRRRRGGLLGAPNQVASQWTSALDDRGTGGASVSPNGPQVLHASGRVASKELGAGGAGAAPKKVVSSAPGVEGVPARMEFSSRLAESDPCYWMRFRAERYGYGVQRLGYDGYSAAVRAAPGLPPAATEALAEVWQWVKLADGAVCADGAPQLWKGAQAPLNLSEDAPADEEVTEPARGLRAYASPGRRRALQLLGFPEVEREVTRALGEQFPAEREADDAVRRVLRSVLWLQFERAAAECEQLEAHCGPPAKLLLPQLVLLFHSASYLLLAAGGRTMAKEGEEDIVRRSSGIPKNH</sequence>
<organism evidence="2 3">
    <name type="scientific">Polarella glacialis</name>
    <name type="common">Dinoflagellate</name>
    <dbReference type="NCBI Taxonomy" id="89957"/>
    <lineage>
        <taxon>Eukaryota</taxon>
        <taxon>Sar</taxon>
        <taxon>Alveolata</taxon>
        <taxon>Dinophyceae</taxon>
        <taxon>Suessiales</taxon>
        <taxon>Suessiaceae</taxon>
        <taxon>Polarella</taxon>
    </lineage>
</organism>
<feature type="region of interest" description="Disordered" evidence="1">
    <location>
        <begin position="267"/>
        <end position="286"/>
    </location>
</feature>
<feature type="non-terminal residue" evidence="2">
    <location>
        <position position="684"/>
    </location>
</feature>
<gene>
    <name evidence="2" type="ORF">PGLA1383_LOCUS36771</name>
</gene>
<reference evidence="2" key="1">
    <citation type="submission" date="2021-02" db="EMBL/GenBank/DDBJ databases">
        <authorList>
            <person name="Dougan E. K."/>
            <person name="Rhodes N."/>
            <person name="Thang M."/>
            <person name="Chan C."/>
        </authorList>
    </citation>
    <scope>NUCLEOTIDE SEQUENCE</scope>
</reference>
<proteinExistence type="predicted"/>
<dbReference type="InterPro" id="IPR015943">
    <property type="entry name" value="WD40/YVTN_repeat-like_dom_sf"/>
</dbReference>
<name>A0A813G292_POLGL</name>
<comment type="caution">
    <text evidence="2">The sequence shown here is derived from an EMBL/GenBank/DDBJ whole genome shotgun (WGS) entry which is preliminary data.</text>
</comment>
<accession>A0A813G292</accession>
<evidence type="ECO:0000313" key="2">
    <source>
        <dbReference type="EMBL" id="CAE8619178.1"/>
    </source>
</evidence>
<dbReference type="Gene3D" id="2.130.10.10">
    <property type="entry name" value="YVTN repeat-like/Quinoprotein amine dehydrogenase"/>
    <property type="match status" value="1"/>
</dbReference>
<evidence type="ECO:0000313" key="3">
    <source>
        <dbReference type="Proteomes" id="UP000654075"/>
    </source>
</evidence>
<dbReference type="SUPFAM" id="SSF50998">
    <property type="entry name" value="Quinoprotein alcohol dehydrogenase-like"/>
    <property type="match status" value="1"/>
</dbReference>
<dbReference type="EMBL" id="CAJNNV010026865">
    <property type="protein sequence ID" value="CAE8619178.1"/>
    <property type="molecule type" value="Genomic_DNA"/>
</dbReference>
<keyword evidence="3" id="KW-1185">Reference proteome</keyword>
<dbReference type="Proteomes" id="UP000654075">
    <property type="component" value="Unassembled WGS sequence"/>
</dbReference>